<dbReference type="FunFam" id="3.30.40.10:FF:000110">
    <property type="entry name" value="E3 ubiquitin-protein ligase RNF34 isoform X1"/>
    <property type="match status" value="1"/>
</dbReference>
<dbReference type="InterPro" id="IPR011011">
    <property type="entry name" value="Znf_FYVE_PHD"/>
</dbReference>
<dbReference type="GO" id="GO:0008270">
    <property type="term" value="F:zinc ion binding"/>
    <property type="evidence" value="ECO:0007669"/>
    <property type="project" value="UniProtKB-KW"/>
</dbReference>
<sequence>MSSNNTFGVNCSQPSHRSSNSGINFDFPSLNLDLSSITEALSPRSLSNGWDQLMASTKTCANRPKDITCQSCGLKFSVFKRKRTCFDCNMDFCTQCLNKEVGYDRKNHCKRCVVFNAVPLDRNALNGLRARDLKWFLASKRIPSQMCKEKGELVDLILQSFSPQTNTSESGEYMRRFDNYNTTTTHTSSDNQSPSDSQPESRNERHSPIYPTLNPLTSDTSATNGALPGSSESVNEKPESTPVKAQTYFNIDDLTSLDQLKELSVKQMKLILTRNFIDYKGCVEKEELFSKVERLWTDKQENKMQNVDDIPDSNVCKICMESTIDCVLLECGHMISCTNCGKRLSECPICRQYVSRVVHIFKS</sequence>
<dbReference type="SUPFAM" id="SSF68906">
    <property type="entry name" value="SAP domain"/>
    <property type="match status" value="2"/>
</dbReference>
<dbReference type="InterPro" id="IPR055111">
    <property type="entry name" value="RNF34_RFFL_HeH"/>
</dbReference>
<dbReference type="GO" id="GO:0070936">
    <property type="term" value="P:protein K48-linked ubiquitination"/>
    <property type="evidence" value="ECO:0007669"/>
    <property type="project" value="TreeGrafter"/>
</dbReference>
<dbReference type="EMBL" id="OC929173">
    <property type="protein sequence ID" value="CAD7658118.1"/>
    <property type="molecule type" value="Genomic_DNA"/>
</dbReference>
<dbReference type="CDD" id="cd16500">
    <property type="entry name" value="RING-HC_CARP"/>
    <property type="match status" value="1"/>
</dbReference>
<keyword evidence="2 4" id="KW-0863">Zinc-finger</keyword>
<feature type="compositionally biased region" description="Polar residues" evidence="5">
    <location>
        <begin position="214"/>
        <end position="224"/>
    </location>
</feature>
<dbReference type="Pfam" id="PF23632">
    <property type="entry name" value="SAP_RNF34_RFFL"/>
    <property type="match status" value="1"/>
</dbReference>
<dbReference type="AlphaFoldDB" id="A0A7R9QUF5"/>
<evidence type="ECO:0000313" key="7">
    <source>
        <dbReference type="EMBL" id="CAD7658118.1"/>
    </source>
</evidence>
<dbReference type="SUPFAM" id="SSF57903">
    <property type="entry name" value="FYVE/PHD zinc finger"/>
    <property type="match status" value="1"/>
</dbReference>
<dbReference type="GO" id="GO:1902042">
    <property type="term" value="P:negative regulation of extrinsic apoptotic signaling pathway via death domain receptors"/>
    <property type="evidence" value="ECO:0007669"/>
    <property type="project" value="TreeGrafter"/>
</dbReference>
<dbReference type="GO" id="GO:0043161">
    <property type="term" value="P:proteasome-mediated ubiquitin-dependent protein catabolic process"/>
    <property type="evidence" value="ECO:0007669"/>
    <property type="project" value="TreeGrafter"/>
</dbReference>
<comment type="subcellular location">
    <subcellularLocation>
        <location evidence="1">Cell membrane</location>
        <topology evidence="1">Peripheral membrane protein</topology>
    </subcellularLocation>
</comment>
<gene>
    <name evidence="7" type="ORF">ONB1V03_LOCUS14743</name>
</gene>
<organism evidence="7">
    <name type="scientific">Oppiella nova</name>
    <dbReference type="NCBI Taxonomy" id="334625"/>
    <lineage>
        <taxon>Eukaryota</taxon>
        <taxon>Metazoa</taxon>
        <taxon>Ecdysozoa</taxon>
        <taxon>Arthropoda</taxon>
        <taxon>Chelicerata</taxon>
        <taxon>Arachnida</taxon>
        <taxon>Acari</taxon>
        <taxon>Acariformes</taxon>
        <taxon>Sarcoptiformes</taxon>
        <taxon>Oribatida</taxon>
        <taxon>Brachypylina</taxon>
        <taxon>Oppioidea</taxon>
        <taxon>Oppiidae</taxon>
        <taxon>Oppiella</taxon>
    </lineage>
</organism>
<dbReference type="Gene3D" id="3.30.40.10">
    <property type="entry name" value="Zinc/RING finger domain, C3HC4 (zinc finger)"/>
    <property type="match status" value="1"/>
</dbReference>
<accession>A0A7R9QUF5</accession>
<feature type="region of interest" description="Disordered" evidence="5">
    <location>
        <begin position="181"/>
        <end position="241"/>
    </location>
</feature>
<dbReference type="Pfam" id="PF13920">
    <property type="entry name" value="zf-C3HC4_3"/>
    <property type="match status" value="1"/>
</dbReference>
<dbReference type="Gene3D" id="1.10.720.140">
    <property type="match status" value="1"/>
</dbReference>
<name>A0A7R9QUF5_9ACAR</name>
<dbReference type="PROSITE" id="PS50089">
    <property type="entry name" value="ZF_RING_2"/>
    <property type="match status" value="1"/>
</dbReference>
<evidence type="ECO:0000256" key="5">
    <source>
        <dbReference type="SAM" id="MobiDB-lite"/>
    </source>
</evidence>
<feature type="compositionally biased region" description="Low complexity" evidence="5">
    <location>
        <begin position="188"/>
        <end position="198"/>
    </location>
</feature>
<keyword evidence="2 4" id="KW-0479">Metal-binding</keyword>
<evidence type="ECO:0000313" key="8">
    <source>
        <dbReference type="Proteomes" id="UP000728032"/>
    </source>
</evidence>
<evidence type="ECO:0000256" key="1">
    <source>
        <dbReference type="ARBA" id="ARBA00004202"/>
    </source>
</evidence>
<dbReference type="SMART" id="SM00184">
    <property type="entry name" value="RING"/>
    <property type="match status" value="1"/>
</dbReference>
<dbReference type="EMBL" id="CAJPVJ010014348">
    <property type="protein sequence ID" value="CAG2175304.1"/>
    <property type="molecule type" value="Genomic_DNA"/>
</dbReference>
<proteinExistence type="predicted"/>
<dbReference type="InterPro" id="IPR057299">
    <property type="entry name" value="RNF34_RFFL_SAP"/>
</dbReference>
<reference evidence="7" key="1">
    <citation type="submission" date="2020-11" db="EMBL/GenBank/DDBJ databases">
        <authorList>
            <person name="Tran Van P."/>
        </authorList>
    </citation>
    <scope>NUCLEOTIDE SEQUENCE</scope>
</reference>
<keyword evidence="8" id="KW-1185">Reference proteome</keyword>
<evidence type="ECO:0000256" key="3">
    <source>
        <dbReference type="ARBA" id="ARBA00022833"/>
    </source>
</evidence>
<dbReference type="GO" id="GO:0005737">
    <property type="term" value="C:cytoplasm"/>
    <property type="evidence" value="ECO:0007669"/>
    <property type="project" value="TreeGrafter"/>
</dbReference>
<evidence type="ECO:0000256" key="2">
    <source>
        <dbReference type="ARBA" id="ARBA00022771"/>
    </source>
</evidence>
<dbReference type="PANTHER" id="PTHR14879:SF15">
    <property type="entry name" value="E3 UBIQUITIN-PROTEIN LIGASE RIFIFYLIN-LIKE PROTEIN"/>
    <property type="match status" value="1"/>
</dbReference>
<dbReference type="InterPro" id="IPR051728">
    <property type="entry name" value="RING-FYVE_E3_ubiquitin-ligase"/>
</dbReference>
<keyword evidence="3" id="KW-0862">Zinc</keyword>
<dbReference type="InterPro" id="IPR001841">
    <property type="entry name" value="Znf_RING"/>
</dbReference>
<dbReference type="Proteomes" id="UP000728032">
    <property type="component" value="Unassembled WGS sequence"/>
</dbReference>
<dbReference type="Pfam" id="PF22968">
    <property type="entry name" value="RNF34L-like_3rd"/>
    <property type="match status" value="1"/>
</dbReference>
<dbReference type="Gene3D" id="1.10.720.30">
    <property type="entry name" value="SAP domain"/>
    <property type="match status" value="1"/>
</dbReference>
<evidence type="ECO:0000259" key="6">
    <source>
        <dbReference type="PROSITE" id="PS50089"/>
    </source>
</evidence>
<dbReference type="InterPro" id="IPR036361">
    <property type="entry name" value="SAP_dom_sf"/>
</dbReference>
<dbReference type="PANTHER" id="PTHR14879">
    <property type="entry name" value="CASPASE REGULATOR, RING FINGER DOMAIN-CONTAINING"/>
    <property type="match status" value="1"/>
</dbReference>
<dbReference type="GO" id="GO:0005886">
    <property type="term" value="C:plasma membrane"/>
    <property type="evidence" value="ECO:0007669"/>
    <property type="project" value="UniProtKB-SubCell"/>
</dbReference>
<dbReference type="SUPFAM" id="SSF57850">
    <property type="entry name" value="RING/U-box"/>
    <property type="match status" value="1"/>
</dbReference>
<protein>
    <recommendedName>
        <fullName evidence="6">RING-type domain-containing protein</fullName>
    </recommendedName>
</protein>
<feature type="domain" description="RING-type" evidence="6">
    <location>
        <begin position="316"/>
        <end position="351"/>
    </location>
</feature>
<dbReference type="InterPro" id="IPR013083">
    <property type="entry name" value="Znf_RING/FYVE/PHD"/>
</dbReference>
<evidence type="ECO:0000256" key="4">
    <source>
        <dbReference type="PROSITE-ProRule" id="PRU00175"/>
    </source>
</evidence>
<dbReference type="OrthoDB" id="3045089at2759"/>
<dbReference type="GO" id="GO:0061630">
    <property type="term" value="F:ubiquitin protein ligase activity"/>
    <property type="evidence" value="ECO:0007669"/>
    <property type="project" value="TreeGrafter"/>
</dbReference>